<dbReference type="Gene3D" id="2.40.70.10">
    <property type="entry name" value="Acid Proteases"/>
    <property type="match status" value="2"/>
</dbReference>
<dbReference type="GO" id="GO:0006508">
    <property type="term" value="P:proteolysis"/>
    <property type="evidence" value="ECO:0007669"/>
    <property type="project" value="UniProtKB-KW"/>
</dbReference>
<feature type="signal peptide" evidence="6">
    <location>
        <begin position="1"/>
        <end position="27"/>
    </location>
</feature>
<gene>
    <name evidence="8" type="ORF">DMAD_00807</name>
</gene>
<dbReference type="InterPro" id="IPR033121">
    <property type="entry name" value="PEPTIDASE_A1"/>
</dbReference>
<feature type="domain" description="Peptidase A1" evidence="7">
    <location>
        <begin position="88"/>
        <end position="387"/>
    </location>
</feature>
<dbReference type="Proteomes" id="UP001500889">
    <property type="component" value="Chromosome A"/>
</dbReference>
<keyword evidence="2 4" id="KW-1015">Disulfide bond</keyword>
<evidence type="ECO:0000256" key="4">
    <source>
        <dbReference type="PIRSR" id="PIRSR601461-2"/>
    </source>
</evidence>
<keyword evidence="5 8" id="KW-0645">Protease</keyword>
<feature type="disulfide bond" evidence="4">
    <location>
        <begin position="119"/>
        <end position="124"/>
    </location>
</feature>
<dbReference type="GO" id="GO:0005764">
    <property type="term" value="C:lysosome"/>
    <property type="evidence" value="ECO:0007669"/>
    <property type="project" value="TreeGrafter"/>
</dbReference>
<evidence type="ECO:0000256" key="5">
    <source>
        <dbReference type="RuleBase" id="RU000454"/>
    </source>
</evidence>
<keyword evidence="6" id="KW-0732">Signal</keyword>
<evidence type="ECO:0000256" key="3">
    <source>
        <dbReference type="PIRSR" id="PIRSR601461-1"/>
    </source>
</evidence>
<evidence type="ECO:0000313" key="8">
    <source>
        <dbReference type="EMBL" id="BFG00922.1"/>
    </source>
</evidence>
<proteinExistence type="inferred from homology"/>
<dbReference type="PANTHER" id="PTHR47966:SF51">
    <property type="entry name" value="BETA-SITE APP-CLEAVING ENZYME, ISOFORM A-RELATED"/>
    <property type="match status" value="1"/>
</dbReference>
<feature type="active site" evidence="3">
    <location>
        <position position="291"/>
    </location>
</feature>
<feature type="disulfide bond" evidence="4">
    <location>
        <begin position="317"/>
        <end position="350"/>
    </location>
</feature>
<feature type="active site" evidence="3">
    <location>
        <position position="106"/>
    </location>
</feature>
<dbReference type="PANTHER" id="PTHR47966">
    <property type="entry name" value="BETA-SITE APP-CLEAVING ENZYME, ISOFORM A-RELATED"/>
    <property type="match status" value="1"/>
</dbReference>
<dbReference type="PROSITE" id="PS00141">
    <property type="entry name" value="ASP_PROTEASE"/>
    <property type="match status" value="1"/>
</dbReference>
<dbReference type="SUPFAM" id="SSF50630">
    <property type="entry name" value="Acid proteases"/>
    <property type="match status" value="1"/>
</dbReference>
<dbReference type="InterPro" id="IPR001969">
    <property type="entry name" value="Aspartic_peptidase_AS"/>
</dbReference>
<organism evidence="8 9">
    <name type="scientific">Drosophila madeirensis</name>
    <name type="common">Fruit fly</name>
    <dbReference type="NCBI Taxonomy" id="30013"/>
    <lineage>
        <taxon>Eukaryota</taxon>
        <taxon>Metazoa</taxon>
        <taxon>Ecdysozoa</taxon>
        <taxon>Arthropoda</taxon>
        <taxon>Hexapoda</taxon>
        <taxon>Insecta</taxon>
        <taxon>Pterygota</taxon>
        <taxon>Neoptera</taxon>
        <taxon>Endopterygota</taxon>
        <taxon>Diptera</taxon>
        <taxon>Brachycera</taxon>
        <taxon>Muscomorpha</taxon>
        <taxon>Ephydroidea</taxon>
        <taxon>Drosophilidae</taxon>
        <taxon>Drosophila</taxon>
        <taxon>Sophophora</taxon>
    </lineage>
</organism>
<evidence type="ECO:0000256" key="1">
    <source>
        <dbReference type="ARBA" id="ARBA00007447"/>
    </source>
</evidence>
<dbReference type="AlphaFoldDB" id="A0AAU9FZN8"/>
<evidence type="ECO:0000256" key="2">
    <source>
        <dbReference type="ARBA" id="ARBA00023157"/>
    </source>
</evidence>
<accession>A0AAU9FZN8</accession>
<dbReference type="Gene3D" id="2.60.40.1960">
    <property type="match status" value="1"/>
</dbReference>
<comment type="similarity">
    <text evidence="1 5">Belongs to the peptidase A1 family.</text>
</comment>
<evidence type="ECO:0000256" key="6">
    <source>
        <dbReference type="SAM" id="SignalP"/>
    </source>
</evidence>
<feature type="chain" id="PRO_5043739854" evidence="6">
    <location>
        <begin position="28"/>
        <end position="419"/>
    </location>
</feature>
<reference evidence="8 9" key="1">
    <citation type="submission" date="2024-02" db="EMBL/GenBank/DDBJ databases">
        <title>A chromosome-level genome assembly of Drosophila madeirensis, a fruit fly species endemic to Madeira island.</title>
        <authorList>
            <person name="Tomihara K."/>
            <person name="Llopart A."/>
            <person name="Yamamoto D."/>
        </authorList>
    </citation>
    <scope>NUCLEOTIDE SEQUENCE [LARGE SCALE GENOMIC DNA]</scope>
    <source>
        <strain evidence="8 9">RF1</strain>
    </source>
</reference>
<dbReference type="EMBL" id="AP029266">
    <property type="protein sequence ID" value="BFG00922.1"/>
    <property type="molecule type" value="Genomic_DNA"/>
</dbReference>
<dbReference type="PROSITE" id="PS51767">
    <property type="entry name" value="PEPTIDASE_A1"/>
    <property type="match status" value="1"/>
</dbReference>
<evidence type="ECO:0000259" key="7">
    <source>
        <dbReference type="PROSITE" id="PS51767"/>
    </source>
</evidence>
<protein>
    <submittedName>
        <fullName evidence="8">Lysosomal aspartic protease</fullName>
    </submittedName>
</protein>
<dbReference type="InterPro" id="IPR001461">
    <property type="entry name" value="Aspartic_peptidase_A1"/>
</dbReference>
<sequence length="419" mass="45006">MTSSSSSTQVKALAWLTLLGLVAGACAALHRIPVRRSGKYVRTQQSLIAEREHVWRKYNLLQSNVSSNTTTAGNYTVETLSNVLNLQYFGKISIGTPPQYFLVQFDTGSSNLWIPSVNCISVDCYYHTKYSSAASTTYQANGSAFSITYGSGSVAGTLSTDVVTVAGLKIVAQTFGEATTETGTGMQGASFDGIFGMAYSSLAVDGVQPPFYNLWSQKLVDAPVFSFYLANNGTSEVSYGGELILGGSDASLYAGKLVYAPVSSQTYWQFQMDAVTLGGTTLCTYCQAVADTGTSLLIAPYAIYEKILTMLNQRVNCSDIAALPTLIFTISGVPFQIPPSAYIVSSDGSCTLGIQYLQGADFWILGDIFIGRYYTEFDLGNNRLGFASTNSGSVLGADIWKICCLVALLGLWKLFNLQN</sequence>
<keyword evidence="5" id="KW-0064">Aspartyl protease</keyword>
<dbReference type="PRINTS" id="PR00792">
    <property type="entry name" value="PEPSIN"/>
</dbReference>
<dbReference type="FunFam" id="2.40.70.10:FF:000004">
    <property type="entry name" value="Pepsin A"/>
    <property type="match status" value="1"/>
</dbReference>
<evidence type="ECO:0000313" key="9">
    <source>
        <dbReference type="Proteomes" id="UP001500889"/>
    </source>
</evidence>
<keyword evidence="5" id="KW-0378">Hydrolase</keyword>
<name>A0AAU9FZN8_DROMD</name>
<dbReference type="InterPro" id="IPR021109">
    <property type="entry name" value="Peptidase_aspartic_dom_sf"/>
</dbReference>
<dbReference type="GO" id="GO:0004190">
    <property type="term" value="F:aspartic-type endopeptidase activity"/>
    <property type="evidence" value="ECO:0007669"/>
    <property type="project" value="UniProtKB-KW"/>
</dbReference>
<keyword evidence="9" id="KW-1185">Reference proteome</keyword>
<dbReference type="Pfam" id="PF00026">
    <property type="entry name" value="Asp"/>
    <property type="match status" value="1"/>
</dbReference>